<name>A0A6B2KY72_9EUKA</name>
<dbReference type="InterPro" id="IPR029006">
    <property type="entry name" value="ADF-H/Gelsolin-like_dom_sf"/>
</dbReference>
<dbReference type="InterPro" id="IPR036886">
    <property type="entry name" value="Villin_headpiece_dom_sf"/>
</dbReference>
<dbReference type="AlphaFoldDB" id="A0A6B2KY72"/>
<organism evidence="6">
    <name type="scientific">Arcella intermedia</name>
    <dbReference type="NCBI Taxonomy" id="1963864"/>
    <lineage>
        <taxon>Eukaryota</taxon>
        <taxon>Amoebozoa</taxon>
        <taxon>Tubulinea</taxon>
        <taxon>Elardia</taxon>
        <taxon>Arcellinida</taxon>
        <taxon>Sphaerothecina</taxon>
        <taxon>Arcellidae</taxon>
        <taxon>Arcella</taxon>
    </lineage>
</organism>
<dbReference type="CDD" id="cd11292">
    <property type="entry name" value="gelsolin_S3_like"/>
    <property type="match status" value="1"/>
</dbReference>
<dbReference type="PROSITE" id="PS51089">
    <property type="entry name" value="HP"/>
    <property type="match status" value="1"/>
</dbReference>
<dbReference type="GO" id="GO:0005737">
    <property type="term" value="C:cytoplasm"/>
    <property type="evidence" value="ECO:0007669"/>
    <property type="project" value="TreeGrafter"/>
</dbReference>
<dbReference type="Gene3D" id="3.40.20.10">
    <property type="entry name" value="Severin"/>
    <property type="match status" value="6"/>
</dbReference>
<dbReference type="PANTHER" id="PTHR11977:SF51">
    <property type="entry name" value="PROTEIN FLIGHTLESS-1 HOMOLOG"/>
    <property type="match status" value="1"/>
</dbReference>
<dbReference type="SMART" id="SM00262">
    <property type="entry name" value="GEL"/>
    <property type="match status" value="6"/>
</dbReference>
<dbReference type="Pfam" id="PF00626">
    <property type="entry name" value="Gelsolin"/>
    <property type="match status" value="6"/>
</dbReference>
<evidence type="ECO:0000259" key="5">
    <source>
        <dbReference type="PROSITE" id="PS51089"/>
    </source>
</evidence>
<dbReference type="SMART" id="SM00153">
    <property type="entry name" value="VHP"/>
    <property type="match status" value="1"/>
</dbReference>
<dbReference type="GO" id="GO:0005546">
    <property type="term" value="F:phosphatidylinositol-4,5-bisphosphate binding"/>
    <property type="evidence" value="ECO:0007669"/>
    <property type="project" value="TreeGrafter"/>
</dbReference>
<dbReference type="GO" id="GO:0051014">
    <property type="term" value="P:actin filament severing"/>
    <property type="evidence" value="ECO:0007669"/>
    <property type="project" value="TreeGrafter"/>
</dbReference>
<feature type="domain" description="HP" evidence="5">
    <location>
        <begin position="718"/>
        <end position="787"/>
    </location>
</feature>
<accession>A0A6B2KY72</accession>
<sequence length="787" mass="89103">MQTLRDGGPWEIFFWLGAESSQDEKGTAALKTVTLDDLLGGTSTQHREIQYHESEQFLALFKGGIEYTSEGAVDSAFVKVDRSAFKTRLLHLKGTRNVRVKPVHVSYTSLNSGDVFILETATVIWQWNGSESSRREKLTGLQTTTRLRDSRGAKIYVEVIEEGTEPEAFWTAIGGKGKIKSSDEGGSDETFEKLATKATKLYHVSDASGQLEVTFIGSPPLKQSQLNSDDCHILDIGTELFVWVGKGCTKQEKTQSMTHAESFLKNDTSRPEWVPITRVVEGAETTIFKAQFVQWKDSGINQESQNTWGNNPSDFDAYQEQQRKLREENAKRKIDMASLITSKSSKKEDFTTDGEGTIQIWRIENFEAVPVPADTYGVFFGGDSYLILYTPDSKKQPPLLYYWLGKKSTKDEQGAAVLLSKEIAEKHMGDGIKATLVRVTQGKEPGHFLNIFKGKFVVRFGGIESGFQNVQEEEDERDSKEGQLFHIHGTSTLDTKAIQVPLKAASLNSADSFVLVTEKVQYVWYGKGCEDVEREFADKAATFLHKEQEIVKVEEENEPEEFWKVLGGKGPYQNSPELQAEVREARLFHCSNASGKFEIEEIHHFDQDDLLMDDVFLLDVYSSVMVWVGPESNEEEKLKSFEMALDYVRQASQIDGRDPECSVIRILAGAEPPMFTRWFHGWDDTRGESDAYRLALEALKTEGPSVMDVKTALEEYKKAETLRFSYKEVARTPNNPLPNGGKGIDRANLERYLNDEDFQKLFKMSKEAWEKVPKWKKNNLKKEYLLF</sequence>
<comment type="similarity">
    <text evidence="1">Belongs to the villin/gelsolin family.</text>
</comment>
<dbReference type="SUPFAM" id="SSF55753">
    <property type="entry name" value="Actin depolymerizing proteins"/>
    <property type="match status" value="6"/>
</dbReference>
<dbReference type="CDD" id="cd11293">
    <property type="entry name" value="gelsolin_S4_like"/>
    <property type="match status" value="1"/>
</dbReference>
<dbReference type="GO" id="GO:0015629">
    <property type="term" value="C:actin cytoskeleton"/>
    <property type="evidence" value="ECO:0007669"/>
    <property type="project" value="TreeGrafter"/>
</dbReference>
<dbReference type="GO" id="GO:0051016">
    <property type="term" value="P:barbed-end actin filament capping"/>
    <property type="evidence" value="ECO:0007669"/>
    <property type="project" value="TreeGrafter"/>
</dbReference>
<evidence type="ECO:0000256" key="1">
    <source>
        <dbReference type="ARBA" id="ARBA00008418"/>
    </source>
</evidence>
<dbReference type="Gene3D" id="1.10.950.10">
    <property type="entry name" value="Villin headpiece domain"/>
    <property type="match status" value="1"/>
</dbReference>
<reference evidence="6" key="1">
    <citation type="journal article" date="2020" name="J. Eukaryot. Microbiol.">
        <title>De novo Sequencing, Assembly and Annotation of the Transcriptome for the Free-Living Testate Amoeba Arcella intermedia.</title>
        <authorList>
            <person name="Ribeiro G.M."/>
            <person name="Porfirio-Sousa A.L."/>
            <person name="Maurer-Alcala X.X."/>
            <person name="Katz L.A."/>
            <person name="Lahr D.J.G."/>
        </authorList>
    </citation>
    <scope>NUCLEOTIDE SEQUENCE</scope>
</reference>
<dbReference type="InterPro" id="IPR003128">
    <property type="entry name" value="Villin_headpiece"/>
</dbReference>
<dbReference type="PRINTS" id="PR00597">
    <property type="entry name" value="GELSOLIN"/>
</dbReference>
<dbReference type="FunFam" id="3.40.20.10:FF:000005">
    <property type="entry name" value="Gelsolin"/>
    <property type="match status" value="1"/>
</dbReference>
<dbReference type="SUPFAM" id="SSF47050">
    <property type="entry name" value="VHP, Villin headpiece domain"/>
    <property type="match status" value="1"/>
</dbReference>
<evidence type="ECO:0000256" key="4">
    <source>
        <dbReference type="ARBA" id="ARBA00023203"/>
    </source>
</evidence>
<dbReference type="InterPro" id="IPR007123">
    <property type="entry name" value="Gelsolin-like_dom"/>
</dbReference>
<dbReference type="GO" id="GO:0051015">
    <property type="term" value="F:actin filament binding"/>
    <property type="evidence" value="ECO:0007669"/>
    <property type="project" value="InterPro"/>
</dbReference>
<dbReference type="EMBL" id="GIBP01000586">
    <property type="protein sequence ID" value="NDV29555.1"/>
    <property type="molecule type" value="Transcribed_RNA"/>
</dbReference>
<protein>
    <recommendedName>
        <fullName evidence="5">HP domain-containing protein</fullName>
    </recommendedName>
</protein>
<evidence type="ECO:0000256" key="3">
    <source>
        <dbReference type="ARBA" id="ARBA00022737"/>
    </source>
</evidence>
<evidence type="ECO:0000313" key="6">
    <source>
        <dbReference type="EMBL" id="NDV29555.1"/>
    </source>
</evidence>
<dbReference type="InterPro" id="IPR007122">
    <property type="entry name" value="Villin/Gelsolin"/>
</dbReference>
<dbReference type="PANTHER" id="PTHR11977">
    <property type="entry name" value="VILLIN"/>
    <property type="match status" value="1"/>
</dbReference>
<dbReference type="FunFam" id="3.40.20.10:FF:000001">
    <property type="entry name" value="Gelsolin"/>
    <property type="match status" value="1"/>
</dbReference>
<keyword evidence="3" id="KW-0677">Repeat</keyword>
<dbReference type="GO" id="GO:0008154">
    <property type="term" value="P:actin polymerization or depolymerization"/>
    <property type="evidence" value="ECO:0007669"/>
    <property type="project" value="TreeGrafter"/>
</dbReference>
<dbReference type="Pfam" id="PF02209">
    <property type="entry name" value="VHP"/>
    <property type="match status" value="1"/>
</dbReference>
<keyword evidence="2" id="KW-0117">Actin capping</keyword>
<proteinExistence type="inferred from homology"/>
<dbReference type="CDD" id="cd11288">
    <property type="entry name" value="gelsolin_S5_like"/>
    <property type="match status" value="1"/>
</dbReference>
<keyword evidence="4" id="KW-0009">Actin-binding</keyword>
<evidence type="ECO:0000256" key="2">
    <source>
        <dbReference type="ARBA" id="ARBA00022467"/>
    </source>
</evidence>
<dbReference type="CDD" id="cd11291">
    <property type="entry name" value="gelsolin_S6_like"/>
    <property type="match status" value="1"/>
</dbReference>